<comment type="caution">
    <text evidence="1">The sequence shown here is derived from an EMBL/GenBank/DDBJ whole genome shotgun (WGS) entry which is preliminary data.</text>
</comment>
<protein>
    <submittedName>
        <fullName evidence="1">Rha family transcriptional regulator</fullName>
    </submittedName>
</protein>
<accession>A0A6L6IDY7</accession>
<feature type="non-terminal residue" evidence="1">
    <location>
        <position position="1"/>
    </location>
</feature>
<dbReference type="Proteomes" id="UP000486847">
    <property type="component" value="Unassembled WGS sequence"/>
</dbReference>
<dbReference type="AlphaFoldDB" id="A0A6L6IDY7"/>
<sequence>TLVNRSAIKNMTVEQLLKIHC</sequence>
<dbReference type="EMBL" id="WCEW01000216">
    <property type="protein sequence ID" value="MTE92759.1"/>
    <property type="molecule type" value="Genomic_DNA"/>
</dbReference>
<name>A0A6L6IDY7_ECOLX</name>
<proteinExistence type="predicted"/>
<organism evidence="1 2">
    <name type="scientific">Escherichia coli</name>
    <dbReference type="NCBI Taxonomy" id="562"/>
    <lineage>
        <taxon>Bacteria</taxon>
        <taxon>Pseudomonadati</taxon>
        <taxon>Pseudomonadota</taxon>
        <taxon>Gammaproteobacteria</taxon>
        <taxon>Enterobacterales</taxon>
        <taxon>Enterobacteriaceae</taxon>
        <taxon>Escherichia</taxon>
    </lineage>
</organism>
<evidence type="ECO:0000313" key="1">
    <source>
        <dbReference type="EMBL" id="MTE92759.1"/>
    </source>
</evidence>
<evidence type="ECO:0000313" key="2">
    <source>
        <dbReference type="Proteomes" id="UP000486847"/>
    </source>
</evidence>
<gene>
    <name evidence="1" type="ORF">F9B07_29400</name>
</gene>
<reference evidence="1 2" key="1">
    <citation type="submission" date="2019-10" db="EMBL/GenBank/DDBJ databases">
        <title>Comparative genomic analysis of antimicrobial resistant Escherichia coli of diverse origin.</title>
        <authorList>
            <person name="Ghatak S."/>
            <person name="Milton A.P."/>
            <person name="Rhetso K."/>
            <person name="Purkait D."/>
            <person name="Das S."/>
            <person name="Puro K.-U."/>
            <person name="Shakuntala I."/>
            <person name="Sen A."/>
            <person name="Sanjukta R."/>
            <person name="Priya G.B."/>
            <person name="Mawlong M."/>
            <person name="Lyngdoh V."/>
            <person name="Rynghang J."/>
            <person name="Mawphlang B.L."/>
        </authorList>
    </citation>
    <scope>NUCLEOTIDE SEQUENCE [LARGE SCALE GENOMIC DNA]</scope>
    <source>
        <strain evidence="1 2">SE161</strain>
    </source>
</reference>